<keyword evidence="2" id="KW-1185">Reference proteome</keyword>
<reference evidence="1" key="1">
    <citation type="submission" date="2021-06" db="EMBL/GenBank/DDBJ databases">
        <title>Parelaphostrongylus tenuis whole genome reference sequence.</title>
        <authorList>
            <person name="Garwood T.J."/>
            <person name="Larsen P.A."/>
            <person name="Fountain-Jones N.M."/>
            <person name="Garbe J.R."/>
            <person name="Macchietto M.G."/>
            <person name="Kania S.A."/>
            <person name="Gerhold R.W."/>
            <person name="Richards J.E."/>
            <person name="Wolf T.M."/>
        </authorList>
    </citation>
    <scope>NUCLEOTIDE SEQUENCE</scope>
    <source>
        <strain evidence="1">MNPRO001-30</strain>
        <tissue evidence="1">Meninges</tissue>
    </source>
</reference>
<proteinExistence type="predicted"/>
<comment type="caution">
    <text evidence="1">The sequence shown here is derived from an EMBL/GenBank/DDBJ whole genome shotgun (WGS) entry which is preliminary data.</text>
</comment>
<protein>
    <submittedName>
        <fullName evidence="1">Uncharacterized protein</fullName>
    </submittedName>
</protein>
<evidence type="ECO:0000313" key="1">
    <source>
        <dbReference type="EMBL" id="KAJ1369467.1"/>
    </source>
</evidence>
<dbReference type="AlphaFoldDB" id="A0AAD5R4T3"/>
<dbReference type="EMBL" id="JAHQIW010006571">
    <property type="protein sequence ID" value="KAJ1369467.1"/>
    <property type="molecule type" value="Genomic_DNA"/>
</dbReference>
<accession>A0AAD5R4T3</accession>
<name>A0AAD5R4T3_PARTN</name>
<sequence length="100" mass="11250">MEIEARTKQAAIRQNQRNALLASSRTVLSPMAALAVMTNRFTPPEIVLGMEENIGHKLRTRISSQSQFFNGGEEFAEREALPSSELIREFLYACVHVFVP</sequence>
<organism evidence="1 2">
    <name type="scientific">Parelaphostrongylus tenuis</name>
    <name type="common">Meningeal worm</name>
    <dbReference type="NCBI Taxonomy" id="148309"/>
    <lineage>
        <taxon>Eukaryota</taxon>
        <taxon>Metazoa</taxon>
        <taxon>Ecdysozoa</taxon>
        <taxon>Nematoda</taxon>
        <taxon>Chromadorea</taxon>
        <taxon>Rhabditida</taxon>
        <taxon>Rhabditina</taxon>
        <taxon>Rhabditomorpha</taxon>
        <taxon>Strongyloidea</taxon>
        <taxon>Metastrongylidae</taxon>
        <taxon>Parelaphostrongylus</taxon>
    </lineage>
</organism>
<evidence type="ECO:0000313" key="2">
    <source>
        <dbReference type="Proteomes" id="UP001196413"/>
    </source>
</evidence>
<gene>
    <name evidence="1" type="ORF">KIN20_030941</name>
</gene>
<dbReference type="Proteomes" id="UP001196413">
    <property type="component" value="Unassembled WGS sequence"/>
</dbReference>